<dbReference type="InterPro" id="IPR018793">
    <property type="entry name" value="Cyt_c_oxidase_assmbl_Pet191"/>
</dbReference>
<dbReference type="EMBL" id="JAYWIO010000008">
    <property type="protein sequence ID" value="KAK7244173.1"/>
    <property type="molecule type" value="Genomic_DNA"/>
</dbReference>
<gene>
    <name evidence="4" type="ORF">RIF29_38991</name>
</gene>
<keyword evidence="3" id="KW-1133">Transmembrane helix</keyword>
<feature type="transmembrane region" description="Helical" evidence="3">
    <location>
        <begin position="79"/>
        <end position="104"/>
    </location>
</feature>
<keyword evidence="3" id="KW-0472">Membrane</keyword>
<name>A0AAN9HSW5_CROPI</name>
<sequence length="152" mass="16772">MSKSCKGLAAELVKCLSESDCVKVENRSIRECAGEKSPSIPSECVGLRETYFNCKRGQASVLFFTYFVVSDKCISLPCFVIDLLAIGIVIFLADVLVLAFTLGLKHFAIVNLKDSLSMYQSEVGLQIPLALKTGHLDREVDMRARIRGNKGY</sequence>
<dbReference type="Proteomes" id="UP001372338">
    <property type="component" value="Unassembled WGS sequence"/>
</dbReference>
<dbReference type="GO" id="GO:0033617">
    <property type="term" value="P:mitochondrial respiratory chain complex IV assembly"/>
    <property type="evidence" value="ECO:0007669"/>
    <property type="project" value="TreeGrafter"/>
</dbReference>
<dbReference type="Pfam" id="PF10203">
    <property type="entry name" value="Pet191_N"/>
    <property type="match status" value="1"/>
</dbReference>
<keyword evidence="3" id="KW-0812">Transmembrane</keyword>
<evidence type="ECO:0000313" key="4">
    <source>
        <dbReference type="EMBL" id="KAK7244173.1"/>
    </source>
</evidence>
<dbReference type="PANTHER" id="PTHR28627:SF1">
    <property type="entry name" value="CYTOCHROME C OXIDASE ASSEMBLY FACTOR 5"/>
    <property type="match status" value="1"/>
</dbReference>
<dbReference type="PANTHER" id="PTHR28627">
    <property type="entry name" value="CYTOCHROME C OXIDASE ASSEMBLY FACTOR 5"/>
    <property type="match status" value="1"/>
</dbReference>
<reference evidence="4 5" key="1">
    <citation type="submission" date="2024-01" db="EMBL/GenBank/DDBJ databases">
        <title>The genomes of 5 underutilized Papilionoideae crops provide insights into root nodulation and disease resistanc.</title>
        <authorList>
            <person name="Yuan L."/>
        </authorList>
    </citation>
    <scope>NUCLEOTIDE SEQUENCE [LARGE SCALE GENOMIC DNA]</scope>
    <source>
        <strain evidence="4">ZHUSHIDOU_FW_LH</strain>
        <tissue evidence="4">Leaf</tissue>
    </source>
</reference>
<keyword evidence="5" id="KW-1185">Reference proteome</keyword>
<organism evidence="4 5">
    <name type="scientific">Crotalaria pallida</name>
    <name type="common">Smooth rattlebox</name>
    <name type="synonym">Crotalaria striata</name>
    <dbReference type="NCBI Taxonomy" id="3830"/>
    <lineage>
        <taxon>Eukaryota</taxon>
        <taxon>Viridiplantae</taxon>
        <taxon>Streptophyta</taxon>
        <taxon>Embryophyta</taxon>
        <taxon>Tracheophyta</taxon>
        <taxon>Spermatophyta</taxon>
        <taxon>Magnoliopsida</taxon>
        <taxon>eudicotyledons</taxon>
        <taxon>Gunneridae</taxon>
        <taxon>Pentapetalae</taxon>
        <taxon>rosids</taxon>
        <taxon>fabids</taxon>
        <taxon>Fabales</taxon>
        <taxon>Fabaceae</taxon>
        <taxon>Papilionoideae</taxon>
        <taxon>50 kb inversion clade</taxon>
        <taxon>genistoids sensu lato</taxon>
        <taxon>core genistoids</taxon>
        <taxon>Crotalarieae</taxon>
        <taxon>Crotalaria</taxon>
    </lineage>
</organism>
<dbReference type="AlphaFoldDB" id="A0AAN9HSW5"/>
<keyword evidence="2" id="KW-1015">Disulfide bond</keyword>
<comment type="caution">
    <text evidence="4">The sequence shown here is derived from an EMBL/GenBank/DDBJ whole genome shotgun (WGS) entry which is preliminary data.</text>
</comment>
<accession>A0AAN9HSW5</accession>
<evidence type="ECO:0000256" key="2">
    <source>
        <dbReference type="ARBA" id="ARBA00023157"/>
    </source>
</evidence>
<evidence type="ECO:0008006" key="6">
    <source>
        <dbReference type="Google" id="ProtNLM"/>
    </source>
</evidence>
<comment type="similarity">
    <text evidence="1">Belongs to the PET191 family.</text>
</comment>
<dbReference type="GO" id="GO:0005739">
    <property type="term" value="C:mitochondrion"/>
    <property type="evidence" value="ECO:0007669"/>
    <property type="project" value="TreeGrafter"/>
</dbReference>
<proteinExistence type="inferred from homology"/>
<protein>
    <recommendedName>
        <fullName evidence="6">Cytochrome c oxidase assembly factor 5</fullName>
    </recommendedName>
</protein>
<evidence type="ECO:0000256" key="1">
    <source>
        <dbReference type="ARBA" id="ARBA00007785"/>
    </source>
</evidence>
<evidence type="ECO:0000256" key="3">
    <source>
        <dbReference type="SAM" id="Phobius"/>
    </source>
</evidence>
<evidence type="ECO:0000313" key="5">
    <source>
        <dbReference type="Proteomes" id="UP001372338"/>
    </source>
</evidence>